<feature type="domain" description="STAS" evidence="3">
    <location>
        <begin position="5"/>
        <end position="116"/>
    </location>
</feature>
<dbReference type="PANTHER" id="PTHR33495:SF2">
    <property type="entry name" value="ANTI-SIGMA FACTOR ANTAGONIST TM_1081-RELATED"/>
    <property type="match status" value="1"/>
</dbReference>
<comment type="caution">
    <text evidence="4">The sequence shown here is derived from an EMBL/GenBank/DDBJ whole genome shotgun (WGS) entry which is preliminary data.</text>
</comment>
<name>A0A0F4J756_9ACTN</name>
<dbReference type="InterPro" id="IPR036513">
    <property type="entry name" value="STAS_dom_sf"/>
</dbReference>
<dbReference type="NCBIfam" id="TIGR00377">
    <property type="entry name" value="ant_ant_sig"/>
    <property type="match status" value="1"/>
</dbReference>
<proteinExistence type="inferred from homology"/>
<dbReference type="InterPro" id="IPR003658">
    <property type="entry name" value="Anti-sigma_ant"/>
</dbReference>
<evidence type="ECO:0000256" key="1">
    <source>
        <dbReference type="ARBA" id="ARBA00009013"/>
    </source>
</evidence>
<dbReference type="PATRIC" id="fig|68223.7.peg.169"/>
<dbReference type="CDD" id="cd07043">
    <property type="entry name" value="STAS_anti-anti-sigma_factors"/>
    <property type="match status" value="1"/>
</dbReference>
<dbReference type="Gene3D" id="3.30.750.24">
    <property type="entry name" value="STAS domain"/>
    <property type="match status" value="1"/>
</dbReference>
<comment type="similarity">
    <text evidence="1 2">Belongs to the anti-sigma-factor antagonist family.</text>
</comment>
<organism evidence="4 5">
    <name type="scientific">Streptomyces katrae</name>
    <dbReference type="NCBI Taxonomy" id="68223"/>
    <lineage>
        <taxon>Bacteria</taxon>
        <taxon>Bacillati</taxon>
        <taxon>Actinomycetota</taxon>
        <taxon>Actinomycetes</taxon>
        <taxon>Kitasatosporales</taxon>
        <taxon>Streptomycetaceae</taxon>
        <taxon>Streptomyces</taxon>
    </lineage>
</organism>
<dbReference type="PANTHER" id="PTHR33495">
    <property type="entry name" value="ANTI-SIGMA FACTOR ANTAGONIST TM_1081-RELATED-RELATED"/>
    <property type="match status" value="1"/>
</dbReference>
<gene>
    <name evidence="4" type="ORF">VR44_21455</name>
</gene>
<dbReference type="Proteomes" id="UP000033551">
    <property type="component" value="Unassembled WGS sequence"/>
</dbReference>
<dbReference type="SUPFAM" id="SSF52091">
    <property type="entry name" value="SpoIIaa-like"/>
    <property type="match status" value="1"/>
</dbReference>
<dbReference type="PROSITE" id="PS50801">
    <property type="entry name" value="STAS"/>
    <property type="match status" value="1"/>
</dbReference>
<accession>A0A0F4J756</accession>
<dbReference type="RefSeq" id="WP_045949184.1">
    <property type="nucleotide sequence ID" value="NZ_JZWV01000600.1"/>
</dbReference>
<keyword evidence="5" id="KW-1185">Reference proteome</keyword>
<dbReference type="EMBL" id="JZWV01000600">
    <property type="protein sequence ID" value="KJY30000.1"/>
    <property type="molecule type" value="Genomic_DNA"/>
</dbReference>
<reference evidence="4 5" key="1">
    <citation type="submission" date="2015-02" db="EMBL/GenBank/DDBJ databases">
        <authorList>
            <person name="Ju K.-S."/>
            <person name="Doroghazi J.R."/>
            <person name="Metcalf W."/>
        </authorList>
    </citation>
    <scope>NUCLEOTIDE SEQUENCE [LARGE SCALE GENOMIC DNA]</scope>
    <source>
        <strain evidence="4 5">NRRL ISP-5550</strain>
    </source>
</reference>
<protein>
    <recommendedName>
        <fullName evidence="2">Anti-sigma factor antagonist</fullName>
    </recommendedName>
</protein>
<dbReference type="AlphaFoldDB" id="A0A0F4J756"/>
<dbReference type="Pfam" id="PF13466">
    <property type="entry name" value="STAS_2"/>
    <property type="match status" value="1"/>
</dbReference>
<dbReference type="InterPro" id="IPR058548">
    <property type="entry name" value="MlaB-like_STAS"/>
</dbReference>
<evidence type="ECO:0000313" key="5">
    <source>
        <dbReference type="Proteomes" id="UP000033551"/>
    </source>
</evidence>
<dbReference type="InterPro" id="IPR002645">
    <property type="entry name" value="STAS_dom"/>
</dbReference>
<evidence type="ECO:0000256" key="2">
    <source>
        <dbReference type="RuleBase" id="RU003749"/>
    </source>
</evidence>
<dbReference type="OrthoDB" id="4262506at2"/>
<evidence type="ECO:0000313" key="4">
    <source>
        <dbReference type="EMBL" id="KJY30000.1"/>
    </source>
</evidence>
<dbReference type="GO" id="GO:0043856">
    <property type="term" value="F:anti-sigma factor antagonist activity"/>
    <property type="evidence" value="ECO:0007669"/>
    <property type="project" value="InterPro"/>
</dbReference>
<sequence length="116" mass="12064">MQPALGVDVTTYDHTVVVSVSGELDTDTSPLVARATGTLDLRPGGPALVLDLAGVTFIDAGALNMLLALRHNARAHGTTLRLRAVPAQAQQLLDLTGTRHLFTYCPGPAPGPGTRV</sequence>
<evidence type="ECO:0000259" key="3">
    <source>
        <dbReference type="PROSITE" id="PS50801"/>
    </source>
</evidence>